<dbReference type="Proteomes" id="UP000024837">
    <property type="component" value="Unassembled WGS sequence"/>
</dbReference>
<reference evidence="1 2" key="1">
    <citation type="submission" date="2013-05" db="EMBL/GenBank/DDBJ databases">
        <title>Drechslerella stenobrocha genome reveals carnivorous origination and mechanical trapping mechanism of predatory fungi.</title>
        <authorList>
            <person name="Liu X."/>
            <person name="Zhang W."/>
            <person name="Liu K."/>
        </authorList>
    </citation>
    <scope>NUCLEOTIDE SEQUENCE [LARGE SCALE GENOMIC DNA]</scope>
    <source>
        <strain evidence="1 2">248</strain>
    </source>
</reference>
<sequence>MVAIVQVLNYTKAPVFYKNFDSGLFLTVKEKEAADGKSNSSENFPADKIPRFDRYDPEVTVSASFGGPASISINDDFSKELSVRGKAIKGENYWKAKIPVEDSNATYALLFEELELGYGFEEVEKEDVSSKRVRITIYPFTSALKPTDGLVDNTVLKEAKYVLRTIVAGLLP</sequence>
<dbReference type="AlphaFoldDB" id="W7HZ08"/>
<organism evidence="1 2">
    <name type="scientific">Drechslerella stenobrocha 248</name>
    <dbReference type="NCBI Taxonomy" id="1043628"/>
    <lineage>
        <taxon>Eukaryota</taxon>
        <taxon>Fungi</taxon>
        <taxon>Dikarya</taxon>
        <taxon>Ascomycota</taxon>
        <taxon>Pezizomycotina</taxon>
        <taxon>Orbiliomycetes</taxon>
        <taxon>Orbiliales</taxon>
        <taxon>Orbiliaceae</taxon>
        <taxon>Drechslerella</taxon>
    </lineage>
</organism>
<gene>
    <name evidence="1" type="ORF">DRE_00054</name>
</gene>
<keyword evidence="2" id="KW-1185">Reference proteome</keyword>
<dbReference type="EMBL" id="KI966371">
    <property type="protein sequence ID" value="EWC48749.1"/>
    <property type="molecule type" value="Genomic_DNA"/>
</dbReference>
<dbReference type="HOGENOM" id="CLU_1555225_0_0_1"/>
<evidence type="ECO:0000313" key="1">
    <source>
        <dbReference type="EMBL" id="EWC48749.1"/>
    </source>
</evidence>
<name>W7HZ08_9PEZI</name>
<protein>
    <submittedName>
        <fullName evidence="1">Uncharacterized protein</fullName>
    </submittedName>
</protein>
<evidence type="ECO:0000313" key="2">
    <source>
        <dbReference type="Proteomes" id="UP000024837"/>
    </source>
</evidence>
<accession>W7HZ08</accession>
<proteinExistence type="predicted"/>